<name>A0A3N1HTC5_9ACTN</name>
<dbReference type="Gene3D" id="3.40.470.10">
    <property type="entry name" value="Uracil-DNA glycosylase-like domain"/>
    <property type="match status" value="1"/>
</dbReference>
<keyword evidence="6" id="KW-0378">Hydrolase</keyword>
<feature type="region of interest" description="Disordered" evidence="10">
    <location>
        <begin position="1"/>
        <end position="23"/>
    </location>
</feature>
<evidence type="ECO:0000256" key="5">
    <source>
        <dbReference type="ARBA" id="ARBA00022763"/>
    </source>
</evidence>
<keyword evidence="5" id="KW-0227">DNA damage</keyword>
<dbReference type="SMART" id="SM00987">
    <property type="entry name" value="UreE_C"/>
    <property type="match status" value="1"/>
</dbReference>
<accession>A0A3N1HTC5</accession>
<sequence>MPGMAGGAEKPERPGAEQWLPEPGHRDVATLREAATGCRGCELWEPATQVVFSAGATGGRLALVGEQPGDQEDRRGVPFVGPAGRLLQAAVEEAGIAREDVYVTNAVKHFRFTQQAPGNRRIHATPEAAHVTACRPWLAAELAAVDPEVVVVLGATAGRALLGPSFRVTKERGHVIERETSRGTKRFVATLHPSAVLRTPPEQRDAARDGLVADLRVAAAALGPR</sequence>
<comment type="caution">
    <text evidence="12">The sequence shown here is derived from an EMBL/GenBank/DDBJ whole genome shotgun (WGS) entry which is preliminary data.</text>
</comment>
<dbReference type="InterPro" id="IPR051536">
    <property type="entry name" value="UDG_Type-4/5"/>
</dbReference>
<dbReference type="NCBIfam" id="TIGR03914">
    <property type="entry name" value="UDG_fam_dom"/>
    <property type="match status" value="1"/>
</dbReference>
<evidence type="ECO:0000313" key="12">
    <source>
        <dbReference type="EMBL" id="ROP45670.1"/>
    </source>
</evidence>
<dbReference type="InterPro" id="IPR005122">
    <property type="entry name" value="Uracil-DNA_glycosylase-like"/>
</dbReference>
<evidence type="ECO:0000256" key="10">
    <source>
        <dbReference type="SAM" id="MobiDB-lite"/>
    </source>
</evidence>
<dbReference type="EMBL" id="RJKN01000001">
    <property type="protein sequence ID" value="ROP45670.1"/>
    <property type="molecule type" value="Genomic_DNA"/>
</dbReference>
<evidence type="ECO:0000256" key="3">
    <source>
        <dbReference type="ARBA" id="ARBA00022485"/>
    </source>
</evidence>
<keyword evidence="4" id="KW-0479">Metal-binding</keyword>
<evidence type="ECO:0000256" key="7">
    <source>
        <dbReference type="ARBA" id="ARBA00023004"/>
    </source>
</evidence>
<evidence type="ECO:0000256" key="6">
    <source>
        <dbReference type="ARBA" id="ARBA00022801"/>
    </source>
</evidence>
<dbReference type="CDD" id="cd10030">
    <property type="entry name" value="UDG-F4_TTUDGA_SPO1dp_like"/>
    <property type="match status" value="1"/>
</dbReference>
<dbReference type="InterPro" id="IPR005273">
    <property type="entry name" value="Ura-DNA_glyco_family4"/>
</dbReference>
<evidence type="ECO:0000256" key="2">
    <source>
        <dbReference type="ARBA" id="ARBA00019403"/>
    </source>
</evidence>
<dbReference type="InParanoid" id="A0A3N1HTC5"/>
<evidence type="ECO:0000259" key="11">
    <source>
        <dbReference type="SMART" id="SM00986"/>
    </source>
</evidence>
<dbReference type="PANTHER" id="PTHR33693:SF9">
    <property type="entry name" value="TYPE-4 URACIL-DNA GLYCOSYLASE"/>
    <property type="match status" value="1"/>
</dbReference>
<reference evidence="12 13" key="1">
    <citation type="journal article" date="2015" name="Stand. Genomic Sci.">
        <title>Genomic Encyclopedia of Bacterial and Archaeal Type Strains, Phase III: the genomes of soil and plant-associated and newly described type strains.</title>
        <authorList>
            <person name="Whitman W.B."/>
            <person name="Woyke T."/>
            <person name="Klenk H.P."/>
            <person name="Zhou Y."/>
            <person name="Lilburn T.G."/>
            <person name="Beck B.J."/>
            <person name="De Vos P."/>
            <person name="Vandamme P."/>
            <person name="Eisen J.A."/>
            <person name="Garrity G."/>
            <person name="Hugenholtz P."/>
            <person name="Kyrpides N.C."/>
        </authorList>
    </citation>
    <scope>NUCLEOTIDE SEQUENCE [LARGE SCALE GENOMIC DNA]</scope>
    <source>
        <strain evidence="12 13">CECT 7306</strain>
    </source>
</reference>
<evidence type="ECO:0000256" key="1">
    <source>
        <dbReference type="ARBA" id="ARBA00006521"/>
    </source>
</evidence>
<dbReference type="AlphaFoldDB" id="A0A3N1HTC5"/>
<dbReference type="SMART" id="SM00986">
    <property type="entry name" value="UDG"/>
    <property type="match status" value="1"/>
</dbReference>
<dbReference type="GO" id="GO:0051539">
    <property type="term" value="F:4 iron, 4 sulfur cluster binding"/>
    <property type="evidence" value="ECO:0007669"/>
    <property type="project" value="UniProtKB-KW"/>
</dbReference>
<dbReference type="PANTHER" id="PTHR33693">
    <property type="entry name" value="TYPE-5 URACIL-DNA GLYCOSYLASE"/>
    <property type="match status" value="1"/>
</dbReference>
<dbReference type="GO" id="GO:0006281">
    <property type="term" value="P:DNA repair"/>
    <property type="evidence" value="ECO:0007669"/>
    <property type="project" value="UniProtKB-KW"/>
</dbReference>
<dbReference type="GO" id="GO:0046872">
    <property type="term" value="F:metal ion binding"/>
    <property type="evidence" value="ECO:0007669"/>
    <property type="project" value="UniProtKB-KW"/>
</dbReference>
<proteinExistence type="inferred from homology"/>
<dbReference type="NCBIfam" id="TIGR00758">
    <property type="entry name" value="UDG_fam4"/>
    <property type="match status" value="1"/>
</dbReference>
<evidence type="ECO:0000256" key="4">
    <source>
        <dbReference type="ARBA" id="ARBA00022723"/>
    </source>
</evidence>
<dbReference type="Pfam" id="PF03167">
    <property type="entry name" value="UDG"/>
    <property type="match status" value="1"/>
</dbReference>
<evidence type="ECO:0000256" key="8">
    <source>
        <dbReference type="ARBA" id="ARBA00023014"/>
    </source>
</evidence>
<evidence type="ECO:0000313" key="13">
    <source>
        <dbReference type="Proteomes" id="UP000276232"/>
    </source>
</evidence>
<feature type="domain" description="Uracil-DNA glycosylase-like" evidence="11">
    <location>
        <begin position="52"/>
        <end position="216"/>
    </location>
</feature>
<keyword evidence="7" id="KW-0408">Iron</keyword>
<keyword evidence="3" id="KW-0004">4Fe-4S</keyword>
<comment type="similarity">
    <text evidence="1">Belongs to the uracil-DNA glycosylase (UDG) superfamily. Type 4 (UDGa) family.</text>
</comment>
<gene>
    <name evidence="12" type="ORF">EDC03_0275</name>
</gene>
<dbReference type="Proteomes" id="UP000276232">
    <property type="component" value="Unassembled WGS sequence"/>
</dbReference>
<keyword evidence="9" id="KW-0234">DNA repair</keyword>
<dbReference type="GO" id="GO:0097506">
    <property type="term" value="F:deaminated base DNA N-glycosylase activity"/>
    <property type="evidence" value="ECO:0007669"/>
    <property type="project" value="UniProtKB-ARBA"/>
</dbReference>
<evidence type="ECO:0000256" key="9">
    <source>
        <dbReference type="ARBA" id="ARBA00023204"/>
    </source>
</evidence>
<dbReference type="InterPro" id="IPR036895">
    <property type="entry name" value="Uracil-DNA_glycosylase-like_sf"/>
</dbReference>
<dbReference type="SUPFAM" id="SSF52141">
    <property type="entry name" value="Uracil-DNA glycosylase-like"/>
    <property type="match status" value="1"/>
</dbReference>
<keyword evidence="13" id="KW-1185">Reference proteome</keyword>
<keyword evidence="8" id="KW-0411">Iron-sulfur</keyword>
<protein>
    <recommendedName>
        <fullName evidence="2">Type-4 uracil-DNA glycosylase</fullName>
    </recommendedName>
</protein>
<organism evidence="12 13">
    <name type="scientific">Pseudokineococcus lusitanus</name>
    <dbReference type="NCBI Taxonomy" id="763993"/>
    <lineage>
        <taxon>Bacteria</taxon>
        <taxon>Bacillati</taxon>
        <taxon>Actinomycetota</taxon>
        <taxon>Actinomycetes</taxon>
        <taxon>Kineosporiales</taxon>
        <taxon>Kineosporiaceae</taxon>
        <taxon>Pseudokineococcus</taxon>
    </lineage>
</organism>